<dbReference type="InterPro" id="IPR050228">
    <property type="entry name" value="Carboxylesterase_BioH"/>
</dbReference>
<proteinExistence type="predicted"/>
<sequence length="256" mass="27638">MSHVVVNGVRMHVQEVPPVGERRGTAVLIHGMTSDSMASWFLTLAHPLAAEGLRVLLYDLRGHGHSDRPPTGYALDDFVDDLEGLLEHWDVDEPVHLFGNSFGGTIAFAYAARHPDRVAGIVAVESAPPTEAWFGRMARRLASAAETLADAEAVAHSRPLLARRYREASALLSGTTVGQELPNSALPDPARLAAIDCPVLCLYGAESAVKELAPHTQRLLPQSGHVVIDGQKHTLLIKAPDQVRAHVLPWLATPVH</sequence>
<gene>
    <name evidence="2" type="ORF">EV385_2085</name>
</gene>
<dbReference type="InterPro" id="IPR029058">
    <property type="entry name" value="AB_hydrolase_fold"/>
</dbReference>
<reference evidence="2 3" key="1">
    <citation type="submission" date="2019-02" db="EMBL/GenBank/DDBJ databases">
        <title>Sequencing the genomes of 1000 actinobacteria strains.</title>
        <authorList>
            <person name="Klenk H.-P."/>
        </authorList>
    </citation>
    <scope>NUCLEOTIDE SEQUENCE [LARGE SCALE GENOMIC DNA]</scope>
    <source>
        <strain evidence="2 3">DSM 45162</strain>
    </source>
</reference>
<protein>
    <submittedName>
        <fullName evidence="2">Alpha-beta hydrolase superfamily lysophospholipase</fullName>
    </submittedName>
</protein>
<dbReference type="GO" id="GO:0016787">
    <property type="term" value="F:hydrolase activity"/>
    <property type="evidence" value="ECO:0007669"/>
    <property type="project" value="UniProtKB-KW"/>
</dbReference>
<dbReference type="AlphaFoldDB" id="A0A4Q7ZHN6"/>
<dbReference type="InterPro" id="IPR000073">
    <property type="entry name" value="AB_hydrolase_1"/>
</dbReference>
<dbReference type="PRINTS" id="PR00111">
    <property type="entry name" value="ABHYDROLASE"/>
</dbReference>
<dbReference type="PANTHER" id="PTHR43194">
    <property type="entry name" value="HYDROLASE ALPHA/BETA FOLD FAMILY"/>
    <property type="match status" value="1"/>
</dbReference>
<dbReference type="RefSeq" id="WP_130509269.1">
    <property type="nucleotide sequence ID" value="NZ_SHKY01000001.1"/>
</dbReference>
<evidence type="ECO:0000313" key="2">
    <source>
        <dbReference type="EMBL" id="RZU50317.1"/>
    </source>
</evidence>
<dbReference type="Pfam" id="PF00561">
    <property type="entry name" value="Abhydrolase_1"/>
    <property type="match status" value="1"/>
</dbReference>
<dbReference type="PANTHER" id="PTHR43194:SF2">
    <property type="entry name" value="PEROXISOMAL MEMBRANE PROTEIN LPX1"/>
    <property type="match status" value="1"/>
</dbReference>
<dbReference type="Gene3D" id="3.40.50.1820">
    <property type="entry name" value="alpha/beta hydrolase"/>
    <property type="match status" value="1"/>
</dbReference>
<keyword evidence="3" id="KW-1185">Reference proteome</keyword>
<accession>A0A4Q7ZHN6</accession>
<dbReference type="OrthoDB" id="2645723at2"/>
<dbReference type="SUPFAM" id="SSF53474">
    <property type="entry name" value="alpha/beta-Hydrolases"/>
    <property type="match status" value="1"/>
</dbReference>
<feature type="domain" description="AB hydrolase-1" evidence="1">
    <location>
        <begin position="27"/>
        <end position="167"/>
    </location>
</feature>
<keyword evidence="2" id="KW-0378">Hydrolase</keyword>
<organism evidence="2 3">
    <name type="scientific">Krasilnikovia cinnamomea</name>
    <dbReference type="NCBI Taxonomy" id="349313"/>
    <lineage>
        <taxon>Bacteria</taxon>
        <taxon>Bacillati</taxon>
        <taxon>Actinomycetota</taxon>
        <taxon>Actinomycetes</taxon>
        <taxon>Micromonosporales</taxon>
        <taxon>Micromonosporaceae</taxon>
        <taxon>Krasilnikovia</taxon>
    </lineage>
</organism>
<comment type="caution">
    <text evidence="2">The sequence shown here is derived from an EMBL/GenBank/DDBJ whole genome shotgun (WGS) entry which is preliminary data.</text>
</comment>
<dbReference type="EMBL" id="SHKY01000001">
    <property type="protein sequence ID" value="RZU50317.1"/>
    <property type="molecule type" value="Genomic_DNA"/>
</dbReference>
<evidence type="ECO:0000259" key="1">
    <source>
        <dbReference type="Pfam" id="PF00561"/>
    </source>
</evidence>
<dbReference type="Proteomes" id="UP000292564">
    <property type="component" value="Unassembled WGS sequence"/>
</dbReference>
<evidence type="ECO:0000313" key="3">
    <source>
        <dbReference type="Proteomes" id="UP000292564"/>
    </source>
</evidence>
<name>A0A4Q7ZHN6_9ACTN</name>